<accession>A0AAV4JKS7</accession>
<proteinExistence type="predicted"/>
<feature type="region of interest" description="Disordered" evidence="1">
    <location>
        <begin position="45"/>
        <end position="67"/>
    </location>
</feature>
<dbReference type="AlphaFoldDB" id="A0AAV4JKS7"/>
<evidence type="ECO:0000313" key="2">
    <source>
        <dbReference type="EMBL" id="GFS23339.1"/>
    </source>
</evidence>
<reference evidence="2 3" key="1">
    <citation type="journal article" date="2021" name="Elife">
        <title>Chloroplast acquisition without the gene transfer in kleptoplastic sea slugs, Plakobranchus ocellatus.</title>
        <authorList>
            <person name="Maeda T."/>
            <person name="Takahashi S."/>
            <person name="Yoshida T."/>
            <person name="Shimamura S."/>
            <person name="Takaki Y."/>
            <person name="Nagai Y."/>
            <person name="Toyoda A."/>
            <person name="Suzuki Y."/>
            <person name="Arimoto A."/>
            <person name="Ishii H."/>
            <person name="Satoh N."/>
            <person name="Nishiyama T."/>
            <person name="Hasebe M."/>
            <person name="Maruyama T."/>
            <person name="Minagawa J."/>
            <person name="Obokata J."/>
            <person name="Shigenobu S."/>
        </authorList>
    </citation>
    <scope>NUCLEOTIDE SEQUENCE [LARGE SCALE GENOMIC DNA]</scope>
</reference>
<protein>
    <submittedName>
        <fullName evidence="2">Uncharacterized protein</fullName>
    </submittedName>
</protein>
<keyword evidence="3" id="KW-1185">Reference proteome</keyword>
<gene>
    <name evidence="2" type="ORF">ElyMa_005130900</name>
</gene>
<sequence length="134" mass="14773">MSSRFFNICETWTLTKAVKDKTKSFEILCYRRNLENILEKAQDQRRGITSGGCNRKTARPAGGGSSGHLLQLALGGRIQGRRGLTTSGNGPTIVHNIKTSNGKLRVERNGESWLPTFGPKLRLFGPKKAINQGF</sequence>
<comment type="caution">
    <text evidence="2">The sequence shown here is derived from an EMBL/GenBank/DDBJ whole genome shotgun (WGS) entry which is preliminary data.</text>
</comment>
<evidence type="ECO:0000313" key="3">
    <source>
        <dbReference type="Proteomes" id="UP000762676"/>
    </source>
</evidence>
<name>A0AAV4JKS7_9GAST</name>
<organism evidence="2 3">
    <name type="scientific">Elysia marginata</name>
    <dbReference type="NCBI Taxonomy" id="1093978"/>
    <lineage>
        <taxon>Eukaryota</taxon>
        <taxon>Metazoa</taxon>
        <taxon>Spiralia</taxon>
        <taxon>Lophotrochozoa</taxon>
        <taxon>Mollusca</taxon>
        <taxon>Gastropoda</taxon>
        <taxon>Heterobranchia</taxon>
        <taxon>Euthyneura</taxon>
        <taxon>Panpulmonata</taxon>
        <taxon>Sacoglossa</taxon>
        <taxon>Placobranchoidea</taxon>
        <taxon>Plakobranchidae</taxon>
        <taxon>Elysia</taxon>
    </lineage>
</organism>
<dbReference type="Proteomes" id="UP000762676">
    <property type="component" value="Unassembled WGS sequence"/>
</dbReference>
<evidence type="ECO:0000256" key="1">
    <source>
        <dbReference type="SAM" id="MobiDB-lite"/>
    </source>
</evidence>
<dbReference type="EMBL" id="BMAT01010260">
    <property type="protein sequence ID" value="GFS23339.1"/>
    <property type="molecule type" value="Genomic_DNA"/>
</dbReference>